<comment type="subunit">
    <text evidence="5">Component of a multi-subunit COQ enzyme complex, composed of at least COQ3, COQ4, COQ5, COQ6, COQ7 and COQ9.</text>
</comment>
<sequence>MRLSNVVRALHRHVHAAASPGSINASEIAHFSRLSSQWWNEQGEFSFLHKMNPVRVQFIREKLLQVSREEKGEEASSSTKILRGLDVLDVGCGGGLLSESLARLGANTTGIDASESNVAIAKLHASTDPKLDHLSYVHAPAETLLASPKRYDVVCSMEVLEHVDNPASFLSTCAELLKPGGHLFLSTISRTPISYFLTILLAEDILRRVSQGTHTYSKFVNPSELVSFFQKYCSPSSTQSESLEASGTSQLSSPWISPHASPNAPTRTEAEVRGLIYNPLRARWILAPRDAWAATDCNYIFWIRKPY</sequence>
<reference evidence="7" key="1">
    <citation type="submission" date="2018-04" db="EMBL/GenBank/DDBJ databases">
        <title>Whole genome sequencing of Hypsizygus marmoreus.</title>
        <authorList>
            <person name="Choi I.-G."/>
            <person name="Min B."/>
            <person name="Kim J.-G."/>
            <person name="Kim S."/>
            <person name="Oh Y.-L."/>
            <person name="Kong W.-S."/>
            <person name="Park H."/>
            <person name="Jeong J."/>
            <person name="Song E.-S."/>
        </authorList>
    </citation>
    <scope>NUCLEOTIDE SEQUENCE [LARGE SCALE GENOMIC DNA]</scope>
    <source>
        <strain evidence="7">51987-8</strain>
    </source>
</reference>
<keyword evidence="3 5" id="KW-0831">Ubiquinone biosynthesis</keyword>
<comment type="subcellular location">
    <subcellularLocation>
        <location evidence="5">Mitochondrion inner membrane</location>
        <topology evidence="5">Peripheral membrane protein</topology>
        <orientation evidence="5">Matrix side</orientation>
    </subcellularLocation>
</comment>
<comment type="pathway">
    <text evidence="5">Cofactor biosynthesis; ubiquinone biosynthesis.</text>
</comment>
<dbReference type="InterPro" id="IPR010233">
    <property type="entry name" value="UbiG_MeTrfase"/>
</dbReference>
<keyword evidence="5" id="KW-0472">Membrane</keyword>
<feature type="binding site" evidence="5">
    <location>
        <position position="91"/>
    </location>
    <ligand>
        <name>S-adenosyl-L-methionine</name>
        <dbReference type="ChEBI" id="CHEBI:59789"/>
    </ligand>
</feature>
<name>A0A369K459_HYPMA</name>
<dbReference type="GO" id="GO:0032259">
    <property type="term" value="P:methylation"/>
    <property type="evidence" value="ECO:0007669"/>
    <property type="project" value="UniProtKB-KW"/>
</dbReference>
<keyword evidence="5" id="KW-0460">Magnesium</keyword>
<dbReference type="Pfam" id="PF13489">
    <property type="entry name" value="Methyltransf_23"/>
    <property type="match status" value="1"/>
</dbReference>
<proteinExistence type="inferred from homology"/>
<dbReference type="STRING" id="39966.A0A369K459"/>
<dbReference type="GO" id="GO:0061542">
    <property type="term" value="F:3-demethylubiquinol 3-O-methyltransferase activity"/>
    <property type="evidence" value="ECO:0007669"/>
    <property type="project" value="UniProtKB-UniRule"/>
</dbReference>
<dbReference type="FunCoup" id="A0A369K459">
    <property type="interactions" value="295"/>
</dbReference>
<evidence type="ECO:0000256" key="2">
    <source>
        <dbReference type="ARBA" id="ARBA00022679"/>
    </source>
</evidence>
<dbReference type="EC" id="2.1.1.64" evidence="5"/>
<keyword evidence="5" id="KW-0496">Mitochondrion</keyword>
<evidence type="ECO:0000256" key="4">
    <source>
        <dbReference type="ARBA" id="ARBA00022691"/>
    </source>
</evidence>
<feature type="binding site" evidence="5">
    <location>
        <position position="158"/>
    </location>
    <ligand>
        <name>Mg(2+)</name>
        <dbReference type="ChEBI" id="CHEBI:18420"/>
    </ligand>
</feature>
<keyword evidence="5" id="KW-0999">Mitochondrion inner membrane</keyword>
<evidence type="ECO:0000256" key="5">
    <source>
        <dbReference type="HAMAP-Rule" id="MF_03190"/>
    </source>
</evidence>
<keyword evidence="8" id="KW-1185">Reference proteome</keyword>
<dbReference type="InParanoid" id="A0A369K459"/>
<comment type="catalytic activity">
    <reaction evidence="5">
        <text>a 3,4-dihydroxy-5-(all-trans-polyprenyl)benzoate + S-adenosyl-L-methionine = a 4-hydroxy-3-methoxy-5-(all-trans-polyprenyl)benzoate + S-adenosyl-L-homocysteine + H(+)</text>
        <dbReference type="Rhea" id="RHEA:44452"/>
        <dbReference type="Rhea" id="RHEA-COMP:10930"/>
        <dbReference type="Rhea" id="RHEA-COMP:10931"/>
        <dbReference type="ChEBI" id="CHEBI:15378"/>
        <dbReference type="ChEBI" id="CHEBI:57856"/>
        <dbReference type="ChEBI" id="CHEBI:59789"/>
        <dbReference type="ChEBI" id="CHEBI:64694"/>
        <dbReference type="ChEBI" id="CHEBI:84443"/>
        <dbReference type="EC" id="2.1.1.114"/>
    </reaction>
</comment>
<dbReference type="GO" id="GO:0046872">
    <property type="term" value="F:metal ion binding"/>
    <property type="evidence" value="ECO:0007669"/>
    <property type="project" value="UniProtKB-KW"/>
</dbReference>
<dbReference type="CDD" id="cd02440">
    <property type="entry name" value="AdoMet_MTases"/>
    <property type="match status" value="1"/>
</dbReference>
<feature type="binding site" evidence="5">
    <location>
        <position position="161"/>
    </location>
    <ligand>
        <name>Mg(2+)</name>
        <dbReference type="ChEBI" id="CHEBI:18420"/>
    </ligand>
</feature>
<dbReference type="GO" id="GO:0010420">
    <property type="term" value="F:polyprenyldihydroxybenzoate methyltransferase activity"/>
    <property type="evidence" value="ECO:0007669"/>
    <property type="project" value="UniProtKB-UniRule"/>
</dbReference>
<organism evidence="7 8">
    <name type="scientific">Hypsizygus marmoreus</name>
    <name type="common">White beech mushroom</name>
    <name type="synonym">Agaricus marmoreus</name>
    <dbReference type="NCBI Taxonomy" id="39966"/>
    <lineage>
        <taxon>Eukaryota</taxon>
        <taxon>Fungi</taxon>
        <taxon>Dikarya</taxon>
        <taxon>Basidiomycota</taxon>
        <taxon>Agaricomycotina</taxon>
        <taxon>Agaricomycetes</taxon>
        <taxon>Agaricomycetidae</taxon>
        <taxon>Agaricales</taxon>
        <taxon>Tricholomatineae</taxon>
        <taxon>Lyophyllaceae</taxon>
        <taxon>Hypsizygus</taxon>
    </lineage>
</organism>
<dbReference type="OrthoDB" id="3265906at2759"/>
<dbReference type="InterPro" id="IPR029063">
    <property type="entry name" value="SAM-dependent_MTases_sf"/>
</dbReference>
<evidence type="ECO:0000256" key="6">
    <source>
        <dbReference type="SAM" id="MobiDB-lite"/>
    </source>
</evidence>
<comment type="caution">
    <text evidence="7">The sequence shown here is derived from an EMBL/GenBank/DDBJ whole genome shotgun (WGS) entry which is preliminary data.</text>
</comment>
<feature type="binding site" evidence="5">
    <location>
        <position position="157"/>
    </location>
    <ligand>
        <name>S-adenosyl-L-methionine</name>
        <dbReference type="ChEBI" id="CHEBI:59789"/>
    </ligand>
</feature>
<feature type="region of interest" description="Disordered" evidence="6">
    <location>
        <begin position="240"/>
        <end position="266"/>
    </location>
</feature>
<dbReference type="SUPFAM" id="SSF53335">
    <property type="entry name" value="S-adenosyl-L-methionine-dependent methyltransferases"/>
    <property type="match status" value="1"/>
</dbReference>
<dbReference type="PANTHER" id="PTHR43464:SF19">
    <property type="entry name" value="UBIQUINONE BIOSYNTHESIS O-METHYLTRANSFERASE, MITOCHONDRIAL"/>
    <property type="match status" value="1"/>
</dbReference>
<dbReference type="Proteomes" id="UP000076154">
    <property type="component" value="Unassembled WGS sequence"/>
</dbReference>
<dbReference type="EC" id="2.1.1.114" evidence="5"/>
<gene>
    <name evidence="7" type="primary">ubiG</name>
    <name evidence="5" type="synonym">COQ3</name>
    <name evidence="7" type="ORF">Hypma_003851</name>
</gene>
<evidence type="ECO:0000313" key="7">
    <source>
        <dbReference type="EMBL" id="RDB27557.1"/>
    </source>
</evidence>
<protein>
    <recommendedName>
        <fullName evidence="5">Ubiquinone biosynthesis O-methyltransferase, mitochondrial</fullName>
    </recommendedName>
    <alternativeName>
        <fullName evidence="5">3-demethylubiquinol 3-O-methyltransferase</fullName>
        <ecNumber evidence="5">2.1.1.64</ecNumber>
    </alternativeName>
    <alternativeName>
        <fullName evidence="5">3-demethylubiquinone 3-O-methyltransferase</fullName>
        <ecNumber evidence="5">2.1.1.-</ecNumber>
    </alternativeName>
    <alternativeName>
        <fullName evidence="5">Polyprenyldihydroxybenzoate methyltransferase</fullName>
        <ecNumber evidence="5">2.1.1.114</ecNumber>
    </alternativeName>
</protein>
<dbReference type="GO" id="GO:0120537">
    <property type="term" value="F:3-demethylubiquinone 3-O-methyltransferase activity"/>
    <property type="evidence" value="ECO:0007669"/>
    <property type="project" value="RHEA"/>
</dbReference>
<dbReference type="EC" id="2.1.1.-" evidence="5"/>
<dbReference type="NCBIfam" id="TIGR01983">
    <property type="entry name" value="UbiG"/>
    <property type="match status" value="1"/>
</dbReference>
<dbReference type="GO" id="GO:0031314">
    <property type="term" value="C:extrinsic component of mitochondrial inner membrane"/>
    <property type="evidence" value="ECO:0007669"/>
    <property type="project" value="UniProtKB-UniRule"/>
</dbReference>
<keyword evidence="5" id="KW-0479">Metal-binding</keyword>
<feature type="compositionally biased region" description="Polar residues" evidence="6">
    <location>
        <begin position="240"/>
        <end position="255"/>
    </location>
</feature>
<comment type="catalytic activity">
    <reaction evidence="5">
        <text>a 3-demethylubiquinone + S-adenosyl-L-methionine = a ubiquinone + S-adenosyl-L-homocysteine</text>
        <dbReference type="Rhea" id="RHEA:81215"/>
        <dbReference type="Rhea" id="RHEA-COMP:9565"/>
        <dbReference type="Rhea" id="RHEA-COMP:19654"/>
        <dbReference type="ChEBI" id="CHEBI:16389"/>
        <dbReference type="ChEBI" id="CHEBI:57856"/>
        <dbReference type="ChEBI" id="CHEBI:59789"/>
        <dbReference type="ChEBI" id="CHEBI:231825"/>
    </reaction>
</comment>
<dbReference type="Gene3D" id="3.40.50.150">
    <property type="entry name" value="Vaccinia Virus protein VP39"/>
    <property type="match status" value="1"/>
</dbReference>
<dbReference type="EMBL" id="LUEZ02000015">
    <property type="protein sequence ID" value="RDB27557.1"/>
    <property type="molecule type" value="Genomic_DNA"/>
</dbReference>
<feature type="binding site" evidence="5">
    <location>
        <position position="112"/>
    </location>
    <ligand>
        <name>S-adenosyl-L-methionine</name>
        <dbReference type="ChEBI" id="CHEBI:59789"/>
    </ligand>
</feature>
<evidence type="ECO:0000256" key="3">
    <source>
        <dbReference type="ARBA" id="ARBA00022688"/>
    </source>
</evidence>
<dbReference type="HAMAP" id="MF_00472">
    <property type="entry name" value="UbiG"/>
    <property type="match status" value="1"/>
</dbReference>
<comment type="function">
    <text evidence="5">O-methyltransferase required for two non-consecutive steps during ubiquinone biosynthesis. Catalyzes the 2 O-methylation of 3,4-dihydroxy-5-(all-trans-polyprenyl)benzoic acid into 4-hydroxy-3-methoxy-5-(all-trans-polyprenyl)benzoic acid. Also catalyzes the last step of ubiquinone biosynthesis by mediating methylation of 3-demethylubiquinone into ubiquinone. Also able to mediate the methylation of 3-demethylubiquinol into ubiquinol.</text>
</comment>
<comment type="cofactor">
    <cofactor evidence="5">
        <name>Mg(2+)</name>
        <dbReference type="ChEBI" id="CHEBI:18420"/>
    </cofactor>
</comment>
<keyword evidence="4 5" id="KW-0949">S-adenosyl-L-methionine</keyword>
<accession>A0A369K459</accession>
<dbReference type="PANTHER" id="PTHR43464">
    <property type="entry name" value="METHYLTRANSFERASE"/>
    <property type="match status" value="1"/>
</dbReference>
<evidence type="ECO:0000256" key="1">
    <source>
        <dbReference type="ARBA" id="ARBA00022603"/>
    </source>
</evidence>
<dbReference type="AlphaFoldDB" id="A0A369K459"/>
<comment type="catalytic activity">
    <reaction evidence="5">
        <text>a 3-demethylubiquinol + S-adenosyl-L-methionine = a ubiquinol + S-adenosyl-L-homocysteine + H(+)</text>
        <dbReference type="Rhea" id="RHEA:44380"/>
        <dbReference type="Rhea" id="RHEA-COMP:9566"/>
        <dbReference type="Rhea" id="RHEA-COMP:10914"/>
        <dbReference type="ChEBI" id="CHEBI:15378"/>
        <dbReference type="ChEBI" id="CHEBI:17976"/>
        <dbReference type="ChEBI" id="CHEBI:57856"/>
        <dbReference type="ChEBI" id="CHEBI:59789"/>
        <dbReference type="ChEBI" id="CHEBI:84422"/>
        <dbReference type="EC" id="2.1.1.64"/>
    </reaction>
</comment>
<keyword evidence="2 5" id="KW-0808">Transferase</keyword>
<dbReference type="UniPathway" id="UPA00232"/>
<feature type="binding site" evidence="5">
    <location>
        <position position="162"/>
    </location>
    <ligand>
        <name>Mg(2+)</name>
        <dbReference type="ChEBI" id="CHEBI:18420"/>
    </ligand>
</feature>
<keyword evidence="1 5" id="KW-0489">Methyltransferase</keyword>
<comment type="similarity">
    <text evidence="5">Belongs to the class I-like SAM-binding methyltransferase superfamily. UbiG/COQ3 family.</text>
</comment>
<feature type="binding site" evidence="5">
    <location>
        <position position="55"/>
    </location>
    <ligand>
        <name>S-adenosyl-L-methionine</name>
        <dbReference type="ChEBI" id="CHEBI:59789"/>
    </ligand>
</feature>
<keyword evidence="7" id="KW-0830">Ubiquinone</keyword>
<evidence type="ECO:0000313" key="8">
    <source>
        <dbReference type="Proteomes" id="UP000076154"/>
    </source>
</evidence>